<dbReference type="AlphaFoldDB" id="X1TWF4"/>
<feature type="region of interest" description="Disordered" evidence="1">
    <location>
        <begin position="1"/>
        <end position="28"/>
    </location>
</feature>
<protein>
    <submittedName>
        <fullName evidence="2">Uncharacterized protein</fullName>
    </submittedName>
</protein>
<sequence>MPCPKREGKTKATKTEETTPPEEYNSGATMNYETVKEYLSSIGAELLTEDQFAERWRPIMGDEPYIHPYGCLNCGKANGQDDFTAVLFAIYPDNLPDHRDKEMNWQTLGFGGPEGLNFTSIARCKFCGQCDIFPDF</sequence>
<comment type="caution">
    <text evidence="2">The sequence shown here is derived from an EMBL/GenBank/DDBJ whole genome shotgun (WGS) entry which is preliminary data.</text>
</comment>
<evidence type="ECO:0000256" key="1">
    <source>
        <dbReference type="SAM" id="MobiDB-lite"/>
    </source>
</evidence>
<reference evidence="2" key="1">
    <citation type="journal article" date="2014" name="Front. Microbiol.">
        <title>High frequency of phylogenetically diverse reductive dehalogenase-homologous genes in deep subseafloor sedimentary metagenomes.</title>
        <authorList>
            <person name="Kawai M."/>
            <person name="Futagami T."/>
            <person name="Toyoda A."/>
            <person name="Takaki Y."/>
            <person name="Nishi S."/>
            <person name="Hori S."/>
            <person name="Arai W."/>
            <person name="Tsubouchi T."/>
            <person name="Morono Y."/>
            <person name="Uchiyama I."/>
            <person name="Ito T."/>
            <person name="Fujiyama A."/>
            <person name="Inagaki F."/>
            <person name="Takami H."/>
        </authorList>
    </citation>
    <scope>NUCLEOTIDE SEQUENCE</scope>
    <source>
        <strain evidence="2">Expedition CK06-06</strain>
    </source>
</reference>
<name>X1TWF4_9ZZZZ</name>
<dbReference type="EMBL" id="BARW01026821">
    <property type="protein sequence ID" value="GAJ09663.1"/>
    <property type="molecule type" value="Genomic_DNA"/>
</dbReference>
<gene>
    <name evidence="2" type="ORF">S12H4_43663</name>
</gene>
<feature type="compositionally biased region" description="Basic and acidic residues" evidence="1">
    <location>
        <begin position="1"/>
        <end position="17"/>
    </location>
</feature>
<proteinExistence type="predicted"/>
<accession>X1TWF4</accession>
<evidence type="ECO:0000313" key="2">
    <source>
        <dbReference type="EMBL" id="GAJ09663.1"/>
    </source>
</evidence>
<organism evidence="2">
    <name type="scientific">marine sediment metagenome</name>
    <dbReference type="NCBI Taxonomy" id="412755"/>
    <lineage>
        <taxon>unclassified sequences</taxon>
        <taxon>metagenomes</taxon>
        <taxon>ecological metagenomes</taxon>
    </lineage>
</organism>